<protein>
    <recommendedName>
        <fullName evidence="3">F-box domain-containing protein</fullName>
    </recommendedName>
</protein>
<dbReference type="InParanoid" id="A0A1Y2M5V8"/>
<dbReference type="EMBL" id="KZ107841">
    <property type="protein sequence ID" value="OSS50877.1"/>
    <property type="molecule type" value="Genomic_DNA"/>
</dbReference>
<keyword evidence="2" id="KW-1185">Reference proteome</keyword>
<dbReference type="AlphaFoldDB" id="A0A1Y2M5V8"/>
<proteinExistence type="predicted"/>
<organism evidence="1 2">
    <name type="scientific">Epicoccum nigrum</name>
    <name type="common">Soil fungus</name>
    <name type="synonym">Epicoccum purpurascens</name>
    <dbReference type="NCBI Taxonomy" id="105696"/>
    <lineage>
        <taxon>Eukaryota</taxon>
        <taxon>Fungi</taxon>
        <taxon>Dikarya</taxon>
        <taxon>Ascomycota</taxon>
        <taxon>Pezizomycotina</taxon>
        <taxon>Dothideomycetes</taxon>
        <taxon>Pleosporomycetidae</taxon>
        <taxon>Pleosporales</taxon>
        <taxon>Pleosporineae</taxon>
        <taxon>Didymellaceae</taxon>
        <taxon>Epicoccum</taxon>
    </lineage>
</organism>
<dbReference type="OMA" id="WGEGHNL"/>
<evidence type="ECO:0000313" key="2">
    <source>
        <dbReference type="Proteomes" id="UP000193240"/>
    </source>
</evidence>
<evidence type="ECO:0000313" key="1">
    <source>
        <dbReference type="EMBL" id="OSS50877.1"/>
    </source>
</evidence>
<accession>A0A1Y2M5V8</accession>
<reference evidence="1 2" key="1">
    <citation type="journal article" date="2017" name="Genome Announc.">
        <title>Genome sequence of the saprophytic ascomycete Epicoccum nigrum ICMP 19927 strain isolated from New Zealand.</title>
        <authorList>
            <person name="Fokin M."/>
            <person name="Fleetwood D."/>
            <person name="Weir B.S."/>
            <person name="Villas-Boas S.G."/>
        </authorList>
    </citation>
    <scope>NUCLEOTIDE SEQUENCE [LARGE SCALE GENOMIC DNA]</scope>
    <source>
        <strain evidence="1 2">ICMP 19927</strain>
    </source>
</reference>
<name>A0A1Y2M5V8_EPING</name>
<dbReference type="Proteomes" id="UP000193240">
    <property type="component" value="Unassembled WGS sequence"/>
</dbReference>
<evidence type="ECO:0008006" key="3">
    <source>
        <dbReference type="Google" id="ProtNLM"/>
    </source>
</evidence>
<gene>
    <name evidence="1" type="ORF">B5807_04271</name>
</gene>
<sequence>MTGFLDLPLELRNYVYDLLLHERLEPSFRGVMVVSEAYIKRDLPLKPYRGLLFVCHQTYQEFKTTIQHLAASKQLNYELDITFSHGRPYFSLTWKRFAALSPVINHLLINVDLRIQEPLGGLSEHIPHDHELAHLIEDLPESFAVQLFDYIAILLKSLFNLLHSGNSSTTVLYTESMTLNLRIPTRLTLPGGSHHNPHGCSRRIPVEKSEATKLWATMRNTLQATSKGFQAFDAGKCEELFPRIQIGCLRFATEDRVWGEGHNLILAERDFMWLKYGDANYEI</sequence>